<feature type="region of interest" description="Disordered" evidence="1">
    <location>
        <begin position="200"/>
        <end position="345"/>
    </location>
</feature>
<dbReference type="RefSeq" id="XP_006671015.1">
    <property type="nucleotide sequence ID" value="XM_006670952.1"/>
</dbReference>
<feature type="compositionally biased region" description="Low complexity" evidence="1">
    <location>
        <begin position="306"/>
        <end position="315"/>
    </location>
</feature>
<feature type="region of interest" description="Disordered" evidence="1">
    <location>
        <begin position="20"/>
        <end position="61"/>
    </location>
</feature>
<dbReference type="SMART" id="SM00355">
    <property type="entry name" value="ZnF_C2H2"/>
    <property type="match status" value="3"/>
</dbReference>
<dbReference type="HOGENOM" id="CLU_021529_1_0_1"/>
<dbReference type="eggNOG" id="KOG1721">
    <property type="taxonomic scope" value="Eukaryota"/>
</dbReference>
<dbReference type="OrthoDB" id="6077919at2759"/>
<dbReference type="OMA" id="PRERNMS"/>
<feature type="compositionally biased region" description="Pro residues" evidence="1">
    <location>
        <begin position="266"/>
        <end position="277"/>
    </location>
</feature>
<dbReference type="KEGG" id="cmt:CCM_05808"/>
<keyword evidence="4" id="KW-1185">Reference proteome</keyword>
<name>G3JH94_CORMM</name>
<dbReference type="AlphaFoldDB" id="G3JH94"/>
<dbReference type="PANTHER" id="PTHR46179:SF19">
    <property type="entry name" value="C2H2 FINGER DOMAIN TRANSCRIPTION FACTOR (EUROFUNG)-RELATED"/>
    <property type="match status" value="1"/>
</dbReference>
<gene>
    <name evidence="3" type="ORF">CCM_05808</name>
</gene>
<dbReference type="PANTHER" id="PTHR46179">
    <property type="entry name" value="ZINC FINGER PROTEIN"/>
    <property type="match status" value="1"/>
</dbReference>
<dbReference type="InterPro" id="IPR036236">
    <property type="entry name" value="Znf_C2H2_sf"/>
</dbReference>
<feature type="region of interest" description="Disordered" evidence="1">
    <location>
        <begin position="107"/>
        <end position="140"/>
    </location>
</feature>
<feature type="domain" description="C2H2-type" evidence="2">
    <location>
        <begin position="358"/>
        <end position="383"/>
    </location>
</feature>
<accession>G3JH94</accession>
<dbReference type="InterPro" id="IPR051061">
    <property type="entry name" value="Zinc_finger_trans_reg"/>
</dbReference>
<dbReference type="Gene3D" id="3.30.160.60">
    <property type="entry name" value="Classic Zinc Finger"/>
    <property type="match status" value="1"/>
</dbReference>
<feature type="compositionally biased region" description="Polar residues" evidence="1">
    <location>
        <begin position="43"/>
        <end position="60"/>
    </location>
</feature>
<dbReference type="VEuPathDB" id="FungiDB:CCM_05808"/>
<protein>
    <submittedName>
        <fullName evidence="3">Zinc finger domain-containing protein, C2H2-like protein</fullName>
    </submittedName>
</protein>
<reference evidence="3 4" key="1">
    <citation type="journal article" date="2011" name="Genome Biol.">
        <title>Genome sequence of the insect pathogenic fungus Cordyceps militaris, a valued traditional Chinese medicine.</title>
        <authorList>
            <person name="Zheng P."/>
            <person name="Xia Y."/>
            <person name="Xiao G."/>
            <person name="Xiong C."/>
            <person name="Hu X."/>
            <person name="Zhang S."/>
            <person name="Zheng H."/>
            <person name="Huang Y."/>
            <person name="Zhou Y."/>
            <person name="Wang S."/>
            <person name="Zhao G.P."/>
            <person name="Liu X."/>
            <person name="St Leger R.J."/>
            <person name="Wang C."/>
        </authorList>
    </citation>
    <scope>NUCLEOTIDE SEQUENCE [LARGE SCALE GENOMIC DNA]</scope>
    <source>
        <strain evidence="3 4">CM01</strain>
    </source>
</reference>
<dbReference type="GO" id="GO:0006357">
    <property type="term" value="P:regulation of transcription by RNA polymerase II"/>
    <property type="evidence" value="ECO:0007669"/>
    <property type="project" value="TreeGrafter"/>
</dbReference>
<dbReference type="EMBL" id="JH126402">
    <property type="protein sequence ID" value="EGX91650.1"/>
    <property type="molecule type" value="Genomic_DNA"/>
</dbReference>
<proteinExistence type="predicted"/>
<dbReference type="Proteomes" id="UP000001610">
    <property type="component" value="Unassembled WGS sequence"/>
</dbReference>
<feature type="compositionally biased region" description="Polar residues" evidence="1">
    <location>
        <begin position="281"/>
        <end position="292"/>
    </location>
</feature>
<evidence type="ECO:0000313" key="4">
    <source>
        <dbReference type="Proteomes" id="UP000001610"/>
    </source>
</evidence>
<feature type="domain" description="C2H2-type" evidence="2">
    <location>
        <begin position="423"/>
        <end position="450"/>
    </location>
</feature>
<organism evidence="3 4">
    <name type="scientific">Cordyceps militaris (strain CM01)</name>
    <name type="common">Caterpillar fungus</name>
    <dbReference type="NCBI Taxonomy" id="983644"/>
    <lineage>
        <taxon>Eukaryota</taxon>
        <taxon>Fungi</taxon>
        <taxon>Dikarya</taxon>
        <taxon>Ascomycota</taxon>
        <taxon>Pezizomycotina</taxon>
        <taxon>Sordariomycetes</taxon>
        <taxon>Hypocreomycetidae</taxon>
        <taxon>Hypocreales</taxon>
        <taxon>Cordycipitaceae</taxon>
        <taxon>Cordyceps</taxon>
    </lineage>
</organism>
<dbReference type="GeneID" id="18167826"/>
<evidence type="ECO:0000256" key="1">
    <source>
        <dbReference type="SAM" id="MobiDB-lite"/>
    </source>
</evidence>
<sequence length="453" mass="49161">MTAVQKHQSRQQAVSLCLESTAYRKSPSTSSSLSHYHEHSNSKFHPTSSAVLGSQPSGYSQERVPRAFLSSKNEAMSAPLTGNNQLPAIQPNTGFMRHSNHRQTVTTSHGATFSGVGRRTPPAPLEGRHRHGSTSSGDPSLQYLAVDALQAVRPPRERNMSLPQLTNDISISTRKLSLRDDHLPSLSTLSRGASAVKFSIKSETRSPPPLLTPASGELPPLQMDSARPEKLGQSLPSIRSTFGDINRIPPIEKDTPISPHQIPKCPASPPGATPRLPPISATHTSPPISPNDTYHRNLPSPHSITSSGGSYGYPPASLHRSSSYDISRAGSDADTAHSPSTQSHMSIDGIASGPIGCYVCTFDGCGAHPFQTQYLLNSHANVHSSARPHYCPVQGCPRSEGGKGFKRKNEMIRHGLVHDSPGYVCPFCPDREHKYPRPDNLQRYVYSRFHLLL</sequence>
<evidence type="ECO:0000259" key="2">
    <source>
        <dbReference type="SMART" id="SM00355"/>
    </source>
</evidence>
<feature type="domain" description="C2H2-type" evidence="2">
    <location>
        <begin position="389"/>
        <end position="418"/>
    </location>
</feature>
<dbReference type="SUPFAM" id="SSF57667">
    <property type="entry name" value="beta-beta-alpha zinc fingers"/>
    <property type="match status" value="1"/>
</dbReference>
<dbReference type="InParanoid" id="G3JH94"/>
<evidence type="ECO:0000313" key="3">
    <source>
        <dbReference type="EMBL" id="EGX91650.1"/>
    </source>
</evidence>
<dbReference type="InterPro" id="IPR013087">
    <property type="entry name" value="Znf_C2H2_type"/>
</dbReference>
<dbReference type="GO" id="GO:0005634">
    <property type="term" value="C:nucleus"/>
    <property type="evidence" value="ECO:0007669"/>
    <property type="project" value="TreeGrafter"/>
</dbReference>